<gene>
    <name evidence="2" type="ORF">FA13DRAFT_1710433</name>
</gene>
<comment type="caution">
    <text evidence="2">The sequence shown here is derived from an EMBL/GenBank/DDBJ whole genome shotgun (WGS) entry which is preliminary data.</text>
</comment>
<name>A0A4Y7TA38_COPMI</name>
<evidence type="ECO:0000256" key="1">
    <source>
        <dbReference type="SAM" id="MobiDB-lite"/>
    </source>
</evidence>
<accession>A0A4Y7TA38</accession>
<evidence type="ECO:0000313" key="2">
    <source>
        <dbReference type="EMBL" id="TEB30419.1"/>
    </source>
</evidence>
<evidence type="ECO:0000313" key="3">
    <source>
        <dbReference type="Proteomes" id="UP000298030"/>
    </source>
</evidence>
<dbReference type="Proteomes" id="UP000298030">
    <property type="component" value="Unassembled WGS sequence"/>
</dbReference>
<keyword evidence="3" id="KW-1185">Reference proteome</keyword>
<sequence length="170" mass="19309">MDSRQRMIDCGERPSVKYSEIFMDGELAALTKLELEHLYHGRGLIGKFPRNAGARYFVIKYRKSATYLARGSWCPSVRGARERVASHSFKRGRWEASVECGEAMSRVEERRTMQSEAWDIFHSTGSRGEDDAVACALRSERARQQQAEPRGSPSMVSGKRQTRTTDLNCL</sequence>
<dbReference type="AlphaFoldDB" id="A0A4Y7TA38"/>
<reference evidence="2 3" key="1">
    <citation type="journal article" date="2019" name="Nat. Ecol. Evol.">
        <title>Megaphylogeny resolves global patterns of mushroom evolution.</title>
        <authorList>
            <person name="Varga T."/>
            <person name="Krizsan K."/>
            <person name="Foldi C."/>
            <person name="Dima B."/>
            <person name="Sanchez-Garcia M."/>
            <person name="Sanchez-Ramirez S."/>
            <person name="Szollosi G.J."/>
            <person name="Szarkandi J.G."/>
            <person name="Papp V."/>
            <person name="Albert L."/>
            <person name="Andreopoulos W."/>
            <person name="Angelini C."/>
            <person name="Antonin V."/>
            <person name="Barry K.W."/>
            <person name="Bougher N.L."/>
            <person name="Buchanan P."/>
            <person name="Buyck B."/>
            <person name="Bense V."/>
            <person name="Catcheside P."/>
            <person name="Chovatia M."/>
            <person name="Cooper J."/>
            <person name="Damon W."/>
            <person name="Desjardin D."/>
            <person name="Finy P."/>
            <person name="Geml J."/>
            <person name="Haridas S."/>
            <person name="Hughes K."/>
            <person name="Justo A."/>
            <person name="Karasinski D."/>
            <person name="Kautmanova I."/>
            <person name="Kiss B."/>
            <person name="Kocsube S."/>
            <person name="Kotiranta H."/>
            <person name="LaButti K.M."/>
            <person name="Lechner B.E."/>
            <person name="Liimatainen K."/>
            <person name="Lipzen A."/>
            <person name="Lukacs Z."/>
            <person name="Mihaltcheva S."/>
            <person name="Morgado L.N."/>
            <person name="Niskanen T."/>
            <person name="Noordeloos M.E."/>
            <person name="Ohm R.A."/>
            <person name="Ortiz-Santana B."/>
            <person name="Ovrebo C."/>
            <person name="Racz N."/>
            <person name="Riley R."/>
            <person name="Savchenko A."/>
            <person name="Shiryaev A."/>
            <person name="Soop K."/>
            <person name="Spirin V."/>
            <person name="Szebenyi C."/>
            <person name="Tomsovsky M."/>
            <person name="Tulloss R.E."/>
            <person name="Uehling J."/>
            <person name="Grigoriev I.V."/>
            <person name="Vagvolgyi C."/>
            <person name="Papp T."/>
            <person name="Martin F.M."/>
            <person name="Miettinen O."/>
            <person name="Hibbett D.S."/>
            <person name="Nagy L.G."/>
        </authorList>
    </citation>
    <scope>NUCLEOTIDE SEQUENCE [LARGE SCALE GENOMIC DNA]</scope>
    <source>
        <strain evidence="2 3">FP101781</strain>
    </source>
</reference>
<dbReference type="EMBL" id="QPFP01000023">
    <property type="protein sequence ID" value="TEB30419.1"/>
    <property type="molecule type" value="Genomic_DNA"/>
</dbReference>
<feature type="region of interest" description="Disordered" evidence="1">
    <location>
        <begin position="141"/>
        <end position="170"/>
    </location>
</feature>
<protein>
    <submittedName>
        <fullName evidence="2">Uncharacterized protein</fullName>
    </submittedName>
</protein>
<organism evidence="2 3">
    <name type="scientific">Coprinellus micaceus</name>
    <name type="common">Glistening ink-cap mushroom</name>
    <name type="synonym">Coprinus micaceus</name>
    <dbReference type="NCBI Taxonomy" id="71717"/>
    <lineage>
        <taxon>Eukaryota</taxon>
        <taxon>Fungi</taxon>
        <taxon>Dikarya</taxon>
        <taxon>Basidiomycota</taxon>
        <taxon>Agaricomycotina</taxon>
        <taxon>Agaricomycetes</taxon>
        <taxon>Agaricomycetidae</taxon>
        <taxon>Agaricales</taxon>
        <taxon>Agaricineae</taxon>
        <taxon>Psathyrellaceae</taxon>
        <taxon>Coprinellus</taxon>
    </lineage>
</organism>
<proteinExistence type="predicted"/>